<evidence type="ECO:0000256" key="6">
    <source>
        <dbReference type="SAM" id="MobiDB-lite"/>
    </source>
</evidence>
<evidence type="ECO:0000313" key="9">
    <source>
        <dbReference type="Proteomes" id="UP000179807"/>
    </source>
</evidence>
<dbReference type="InterPro" id="IPR036249">
    <property type="entry name" value="Thioredoxin-like_sf"/>
</dbReference>
<dbReference type="Gene3D" id="1.20.1150.12">
    <property type="entry name" value="Endoplasmic reticulum resident protein 29, C-terminal domain"/>
    <property type="match status" value="1"/>
</dbReference>
<dbReference type="Gene3D" id="3.40.30.10">
    <property type="entry name" value="Glutaredoxin"/>
    <property type="match status" value="2"/>
</dbReference>
<feature type="region of interest" description="Disordered" evidence="6">
    <location>
        <begin position="283"/>
        <end position="315"/>
    </location>
</feature>
<dbReference type="SUPFAM" id="SSF52833">
    <property type="entry name" value="Thioredoxin-like"/>
    <property type="match status" value="2"/>
</dbReference>
<sequence>MAEDFSEASTFFKDADFGGVNCLDSDKLCKDISGYPTIKLYKANSKEGIEYEGDRSSDDFATFVSNHTGAAIHKIVSALKTLNPFNFEKNIYNSDCGFVMFYATWDKHSKHFLPQLREAASIFEPEPNVTLGSVDCQTYHDLCGNFSISDYPTMILFKNGEQIPFQGAHIVGNVVNMINKKCGTQRGITGLLKDNVGLIEEANKLAVQFVDAENKNEIIEQMKKIEGADFYVKVMERIMKSGVDQLVKDMEKMKSFMDERKGSMTAIDGMKKRYNVFKVFAPKSTPVPTPEQAQEQQTVSEQTQEPVAEKVNDEM</sequence>
<dbReference type="PROSITE" id="PS51352">
    <property type="entry name" value="THIOREDOXIN_2"/>
    <property type="match status" value="1"/>
</dbReference>
<dbReference type="Pfam" id="PF00085">
    <property type="entry name" value="Thioredoxin"/>
    <property type="match status" value="1"/>
</dbReference>
<keyword evidence="4" id="KW-0413">Isomerase</keyword>
<name>A0A1J4J6W7_9EUKA</name>
<evidence type="ECO:0000259" key="7">
    <source>
        <dbReference type="PROSITE" id="PS51352"/>
    </source>
</evidence>
<evidence type="ECO:0000256" key="2">
    <source>
        <dbReference type="ARBA" id="ARBA00012723"/>
    </source>
</evidence>
<accession>A0A1J4J6W7</accession>
<comment type="catalytic activity">
    <reaction evidence="1">
        <text>Catalyzes the rearrangement of -S-S- bonds in proteins.</text>
        <dbReference type="EC" id="5.3.4.1"/>
    </reaction>
</comment>
<dbReference type="Pfam" id="PF07749">
    <property type="entry name" value="ERp29"/>
    <property type="match status" value="1"/>
</dbReference>
<dbReference type="SUPFAM" id="SSF47933">
    <property type="entry name" value="ERP29 C domain-like"/>
    <property type="match status" value="1"/>
</dbReference>
<keyword evidence="3" id="KW-1015">Disulfide bond</keyword>
<protein>
    <recommendedName>
        <fullName evidence="2">protein disulfide-isomerase</fullName>
        <ecNumber evidence="2">5.3.4.1</ecNumber>
    </recommendedName>
</protein>
<dbReference type="PANTHER" id="PTHR45672:SF11">
    <property type="entry name" value="PROTEIN DISULFIDE-ISOMERASE C17H9.14C"/>
    <property type="match status" value="1"/>
</dbReference>
<dbReference type="Proteomes" id="UP000179807">
    <property type="component" value="Unassembled WGS sequence"/>
</dbReference>
<organism evidence="8 9">
    <name type="scientific">Tritrichomonas foetus</name>
    <dbReference type="NCBI Taxonomy" id="1144522"/>
    <lineage>
        <taxon>Eukaryota</taxon>
        <taxon>Metamonada</taxon>
        <taxon>Parabasalia</taxon>
        <taxon>Tritrichomonadida</taxon>
        <taxon>Tritrichomonadidae</taxon>
        <taxon>Tritrichomonas</taxon>
    </lineage>
</organism>
<dbReference type="EMBL" id="MLAK01001404">
    <property type="protein sequence ID" value="OHS93403.1"/>
    <property type="molecule type" value="Genomic_DNA"/>
</dbReference>
<dbReference type="CDD" id="cd02961">
    <property type="entry name" value="PDI_a_family"/>
    <property type="match status" value="2"/>
</dbReference>
<evidence type="ECO:0000256" key="5">
    <source>
        <dbReference type="ARBA" id="ARBA00023284"/>
    </source>
</evidence>
<dbReference type="InterPro" id="IPR051063">
    <property type="entry name" value="PDI"/>
</dbReference>
<dbReference type="PANTHER" id="PTHR45672">
    <property type="entry name" value="PROTEIN DISULFIDE-ISOMERASE C17H9.14C-RELATED"/>
    <property type="match status" value="1"/>
</dbReference>
<dbReference type="InterPro" id="IPR013766">
    <property type="entry name" value="Thioredoxin_domain"/>
</dbReference>
<dbReference type="EC" id="5.3.4.1" evidence="2"/>
<reference evidence="8" key="1">
    <citation type="submission" date="2016-10" db="EMBL/GenBank/DDBJ databases">
        <authorList>
            <person name="Benchimol M."/>
            <person name="Almeida L.G."/>
            <person name="Vasconcelos A.T."/>
            <person name="Perreira-Neves A."/>
            <person name="Rosa I.A."/>
            <person name="Tasca T."/>
            <person name="Bogo M.R."/>
            <person name="de Souza W."/>
        </authorList>
    </citation>
    <scope>NUCLEOTIDE SEQUENCE [LARGE SCALE GENOMIC DNA]</scope>
    <source>
        <strain evidence="8">K</strain>
    </source>
</reference>
<dbReference type="VEuPathDB" id="TrichDB:TRFO_11818"/>
<dbReference type="GeneID" id="94830955"/>
<dbReference type="AlphaFoldDB" id="A0A1J4J6W7"/>
<evidence type="ECO:0000256" key="3">
    <source>
        <dbReference type="ARBA" id="ARBA00023157"/>
    </source>
</evidence>
<dbReference type="GO" id="GO:0006457">
    <property type="term" value="P:protein folding"/>
    <property type="evidence" value="ECO:0007669"/>
    <property type="project" value="TreeGrafter"/>
</dbReference>
<dbReference type="GO" id="GO:0005783">
    <property type="term" value="C:endoplasmic reticulum"/>
    <property type="evidence" value="ECO:0007669"/>
    <property type="project" value="InterPro"/>
</dbReference>
<feature type="domain" description="Thioredoxin" evidence="7">
    <location>
        <begin position="50"/>
        <end position="215"/>
    </location>
</feature>
<keyword evidence="9" id="KW-1185">Reference proteome</keyword>
<evidence type="ECO:0000256" key="1">
    <source>
        <dbReference type="ARBA" id="ARBA00001182"/>
    </source>
</evidence>
<dbReference type="OrthoDB" id="10264505at2759"/>
<dbReference type="InterPro" id="IPR011679">
    <property type="entry name" value="ERp29_C"/>
</dbReference>
<proteinExistence type="predicted"/>
<feature type="compositionally biased region" description="Low complexity" evidence="6">
    <location>
        <begin position="291"/>
        <end position="305"/>
    </location>
</feature>
<evidence type="ECO:0000256" key="4">
    <source>
        <dbReference type="ARBA" id="ARBA00023235"/>
    </source>
</evidence>
<dbReference type="GO" id="GO:0003756">
    <property type="term" value="F:protein disulfide isomerase activity"/>
    <property type="evidence" value="ECO:0007669"/>
    <property type="project" value="UniProtKB-EC"/>
</dbReference>
<dbReference type="RefSeq" id="XP_068346540.1">
    <property type="nucleotide sequence ID" value="XM_068496251.1"/>
</dbReference>
<dbReference type="InterPro" id="IPR036356">
    <property type="entry name" value="ERp29_C_sf"/>
</dbReference>
<gene>
    <name evidence="8" type="ORF">TRFO_11818</name>
</gene>
<keyword evidence="5" id="KW-0676">Redox-active center</keyword>
<comment type="caution">
    <text evidence="8">The sequence shown here is derived from an EMBL/GenBank/DDBJ whole genome shotgun (WGS) entry which is preliminary data.</text>
</comment>
<evidence type="ECO:0000313" key="8">
    <source>
        <dbReference type="EMBL" id="OHS93403.1"/>
    </source>
</evidence>